<feature type="transmembrane region" description="Helical" evidence="4">
    <location>
        <begin position="32"/>
        <end position="54"/>
    </location>
</feature>
<sequence length="291" mass="30092">MPSNAQRRQAAKRKLERQLERRAQRARKRRQLTIGLSALGVAAVVAAGVGIWVLGRGGDDAASTAASETTDPAQTEFAVLPAGRSEPLPESVNCAYPPGGEPARPVQPPRTDGILTTGEGNTDISVSVETTQGNIGLVLHNDTSPCTVNNFLSLASQGYFDDTACHRLTTSDSLAVLQCGDPTGTGAGGPGYQFANEFPTDQYAPEDPAATQPLTYPRGTVAMANAGAGTNGSQFFLVYGDSILPPQYTVFGTIDETGLATLDTVAAAGVEGGGQDGAPAQPISLTSVRMD</sequence>
<dbReference type="InterPro" id="IPR002130">
    <property type="entry name" value="Cyclophilin-type_PPIase_dom"/>
</dbReference>
<dbReference type="InterPro" id="IPR044666">
    <property type="entry name" value="Cyclophilin_A-like"/>
</dbReference>
<keyword evidence="2 6" id="KW-0413">Isomerase</keyword>
<dbReference type="RefSeq" id="WP_029543489.1">
    <property type="nucleotide sequence ID" value="NZ_CM002177.1"/>
</dbReference>
<dbReference type="CDD" id="cd00317">
    <property type="entry name" value="cyclophilin"/>
    <property type="match status" value="1"/>
</dbReference>
<keyword evidence="2" id="KW-0697">Rotamase</keyword>
<name>A0AA46P1Q8_9NOCA</name>
<dbReference type="SUPFAM" id="SSF50891">
    <property type="entry name" value="Cyclophilin-like"/>
    <property type="match status" value="1"/>
</dbReference>
<evidence type="ECO:0000256" key="4">
    <source>
        <dbReference type="SAM" id="Phobius"/>
    </source>
</evidence>
<evidence type="ECO:0000313" key="6">
    <source>
        <dbReference type="EMBL" id="UYF92085.1"/>
    </source>
</evidence>
<reference evidence="6" key="1">
    <citation type="submission" date="2022-09" db="EMBL/GenBank/DDBJ databases">
        <title>The genome sequence of Rhodococcus aetherivorans N1.</title>
        <authorList>
            <person name="Jiang W."/>
        </authorList>
    </citation>
    <scope>NUCLEOTIDE SEQUENCE</scope>
    <source>
        <strain evidence="6">N1</strain>
    </source>
</reference>
<dbReference type="Gene3D" id="2.40.100.10">
    <property type="entry name" value="Cyclophilin-like"/>
    <property type="match status" value="1"/>
</dbReference>
<evidence type="ECO:0000259" key="5">
    <source>
        <dbReference type="PROSITE" id="PS50072"/>
    </source>
</evidence>
<keyword evidence="4" id="KW-0812">Transmembrane</keyword>
<evidence type="ECO:0000256" key="3">
    <source>
        <dbReference type="SAM" id="MobiDB-lite"/>
    </source>
</evidence>
<dbReference type="EMBL" id="CP106982">
    <property type="protein sequence ID" value="UYF92085.1"/>
    <property type="molecule type" value="Genomic_DNA"/>
</dbReference>
<keyword evidence="4" id="KW-0472">Membrane</keyword>
<dbReference type="EC" id="5.2.1.8" evidence="2"/>
<dbReference type="PANTHER" id="PTHR45625:SF3">
    <property type="entry name" value="PEPTIDYL-PROLYL CIS-TRANS ISOMERASE B-RELATED"/>
    <property type="match status" value="1"/>
</dbReference>
<dbReference type="Proteomes" id="UP001163947">
    <property type="component" value="Chromosome"/>
</dbReference>
<feature type="domain" description="PPIase cyclophilin-type" evidence="5">
    <location>
        <begin position="133"/>
        <end position="290"/>
    </location>
</feature>
<evidence type="ECO:0000256" key="2">
    <source>
        <dbReference type="RuleBase" id="RU363019"/>
    </source>
</evidence>
<dbReference type="InterPro" id="IPR029000">
    <property type="entry name" value="Cyclophilin-like_dom_sf"/>
</dbReference>
<comment type="similarity">
    <text evidence="2">Belongs to the cyclophilin-type PPIase family.</text>
</comment>
<dbReference type="PROSITE" id="PS50072">
    <property type="entry name" value="CSA_PPIASE_2"/>
    <property type="match status" value="1"/>
</dbReference>
<comment type="catalytic activity">
    <reaction evidence="2">
        <text>[protein]-peptidylproline (omega=180) = [protein]-peptidylproline (omega=0)</text>
        <dbReference type="Rhea" id="RHEA:16237"/>
        <dbReference type="Rhea" id="RHEA-COMP:10747"/>
        <dbReference type="Rhea" id="RHEA-COMP:10748"/>
        <dbReference type="ChEBI" id="CHEBI:83833"/>
        <dbReference type="ChEBI" id="CHEBI:83834"/>
        <dbReference type="EC" id="5.2.1.8"/>
    </reaction>
</comment>
<accession>A0AA46P1Q8</accession>
<gene>
    <name evidence="6" type="ORF">OCS65_16380</name>
</gene>
<dbReference type="GeneID" id="83622027"/>
<protein>
    <recommendedName>
        <fullName evidence="2">Peptidyl-prolyl cis-trans isomerase</fullName>
        <shortName evidence="2">PPIase</shortName>
        <ecNumber evidence="2">5.2.1.8</ecNumber>
    </recommendedName>
</protein>
<evidence type="ECO:0000313" key="7">
    <source>
        <dbReference type="Proteomes" id="UP001163947"/>
    </source>
</evidence>
<feature type="region of interest" description="Disordered" evidence="3">
    <location>
        <begin position="270"/>
        <end position="291"/>
    </location>
</feature>
<keyword evidence="4" id="KW-1133">Transmembrane helix</keyword>
<dbReference type="PRINTS" id="PR00153">
    <property type="entry name" value="CSAPPISMRASE"/>
</dbReference>
<dbReference type="GO" id="GO:0003755">
    <property type="term" value="F:peptidyl-prolyl cis-trans isomerase activity"/>
    <property type="evidence" value="ECO:0007669"/>
    <property type="project" value="UniProtKB-UniRule"/>
</dbReference>
<dbReference type="PANTHER" id="PTHR45625">
    <property type="entry name" value="PEPTIDYL-PROLYL CIS-TRANS ISOMERASE-RELATED"/>
    <property type="match status" value="1"/>
</dbReference>
<comment type="function">
    <text evidence="1 2">PPIases accelerate the folding of proteins. It catalyzes the cis-trans isomerization of proline imidic peptide bonds in oligopeptides.</text>
</comment>
<proteinExistence type="inferred from homology"/>
<dbReference type="Pfam" id="PF00160">
    <property type="entry name" value="Pro_isomerase"/>
    <property type="match status" value="1"/>
</dbReference>
<dbReference type="AlphaFoldDB" id="A0AA46P1Q8"/>
<organism evidence="6 7">
    <name type="scientific">Rhodococcus aetherivorans</name>
    <dbReference type="NCBI Taxonomy" id="191292"/>
    <lineage>
        <taxon>Bacteria</taxon>
        <taxon>Bacillati</taxon>
        <taxon>Actinomycetota</taxon>
        <taxon>Actinomycetes</taxon>
        <taxon>Mycobacteriales</taxon>
        <taxon>Nocardiaceae</taxon>
        <taxon>Rhodococcus</taxon>
    </lineage>
</organism>
<evidence type="ECO:0000256" key="1">
    <source>
        <dbReference type="ARBA" id="ARBA00002388"/>
    </source>
</evidence>